<evidence type="ECO:0000256" key="13">
    <source>
        <dbReference type="ARBA" id="ARBA00023268"/>
    </source>
</evidence>
<dbReference type="InterPro" id="IPR001228">
    <property type="entry name" value="IspD"/>
</dbReference>
<dbReference type="CDD" id="cd02516">
    <property type="entry name" value="CDP-ME_synthetase"/>
    <property type="match status" value="1"/>
</dbReference>
<dbReference type="HAMAP" id="MF_00107">
    <property type="entry name" value="IspF"/>
    <property type="match status" value="1"/>
</dbReference>
<feature type="binding site" evidence="14">
    <location>
        <begin position="280"/>
        <end position="281"/>
    </location>
    <ligand>
        <name>4-CDP-2-C-methyl-D-erythritol 2-phosphate</name>
        <dbReference type="ChEBI" id="CHEBI:57919"/>
    </ligand>
</feature>
<evidence type="ECO:0000256" key="2">
    <source>
        <dbReference type="ARBA" id="ARBA00001282"/>
    </source>
</evidence>
<proteinExistence type="inferred from homology"/>
<name>A0A543HYC1_9MICO</name>
<evidence type="ECO:0000313" key="16">
    <source>
        <dbReference type="EMBL" id="TQM63354.1"/>
    </source>
</evidence>
<evidence type="ECO:0000256" key="10">
    <source>
        <dbReference type="ARBA" id="ARBA00022723"/>
    </source>
</evidence>
<keyword evidence="17" id="KW-1185">Reference proteome</keyword>
<dbReference type="InterPro" id="IPR029044">
    <property type="entry name" value="Nucleotide-diphossugar_trans"/>
</dbReference>
<dbReference type="GO" id="GO:0046872">
    <property type="term" value="F:metal ion binding"/>
    <property type="evidence" value="ECO:0007669"/>
    <property type="project" value="UniProtKB-KW"/>
</dbReference>
<dbReference type="CDD" id="cd00554">
    <property type="entry name" value="MECDP_synthase"/>
    <property type="match status" value="1"/>
</dbReference>
<evidence type="ECO:0000256" key="11">
    <source>
        <dbReference type="ARBA" id="ARBA00023229"/>
    </source>
</evidence>
<feature type="site" description="Transition state stabilizer" evidence="14">
    <location>
        <position position="24"/>
    </location>
</feature>
<evidence type="ECO:0000259" key="15">
    <source>
        <dbReference type="Pfam" id="PF02542"/>
    </source>
</evidence>
<keyword evidence="10 14" id="KW-0479">Metal-binding</keyword>
<feature type="binding site" evidence="14">
    <location>
        <begin position="302"/>
        <end position="304"/>
    </location>
    <ligand>
        <name>4-CDP-2-C-methyl-D-erythritol 2-phosphate</name>
        <dbReference type="ChEBI" id="CHEBI:57919"/>
    </ligand>
</feature>
<comment type="cofactor">
    <cofactor evidence="3 14">
        <name>a divalent metal cation</name>
        <dbReference type="ChEBI" id="CHEBI:60240"/>
    </cofactor>
</comment>
<evidence type="ECO:0000256" key="7">
    <source>
        <dbReference type="ARBA" id="ARBA00009789"/>
    </source>
</evidence>
<keyword evidence="11 14" id="KW-0414">Isoprene biosynthesis</keyword>
<evidence type="ECO:0000256" key="4">
    <source>
        <dbReference type="ARBA" id="ARBA00004709"/>
    </source>
</evidence>
<feature type="site" description="Positions MEP for the nucleophilic attack" evidence="14">
    <location>
        <position position="224"/>
    </location>
</feature>
<keyword evidence="13 14" id="KW-0511">Multifunctional enzyme</keyword>
<dbReference type="RefSeq" id="WP_246054582.1">
    <property type="nucleotide sequence ID" value="NZ_BAAAYS010000025.1"/>
</dbReference>
<evidence type="ECO:0000313" key="17">
    <source>
        <dbReference type="Proteomes" id="UP000318331"/>
    </source>
</evidence>
<dbReference type="GO" id="GO:0008685">
    <property type="term" value="F:2-C-methyl-D-erythritol 2,4-cyclodiphosphate synthase activity"/>
    <property type="evidence" value="ECO:0007669"/>
    <property type="project" value="UniProtKB-UniRule"/>
</dbReference>
<dbReference type="GO" id="GO:0019288">
    <property type="term" value="P:isopentenyl diphosphate biosynthetic process, methylerythritol 4-phosphate pathway"/>
    <property type="evidence" value="ECO:0007669"/>
    <property type="project" value="UniProtKB-UniRule"/>
</dbReference>
<comment type="similarity">
    <text evidence="6">Belongs to the IspF family.</text>
</comment>
<accession>A0A543HYC1</accession>
<feature type="site" description="Transition state stabilizer" evidence="14">
    <location>
        <position position="376"/>
    </location>
</feature>
<dbReference type="InterPro" id="IPR026596">
    <property type="entry name" value="IspD/F"/>
</dbReference>
<dbReference type="InterPro" id="IPR036571">
    <property type="entry name" value="MECDP_synthase_sf"/>
</dbReference>
<dbReference type="FunFam" id="3.90.550.10:FF:000003">
    <property type="entry name" value="2-C-methyl-D-erythritol 4-phosphate cytidylyltransferase"/>
    <property type="match status" value="1"/>
</dbReference>
<protein>
    <recommendedName>
        <fullName evidence="14">Bifunctional enzyme IspD/IspF</fullName>
    </recommendedName>
    <domain>
        <recommendedName>
            <fullName evidence="14">2-C-methyl-D-erythritol 4-phosphate cytidylyltransferase</fullName>
            <ecNumber evidence="14">2.7.7.60</ecNumber>
        </recommendedName>
        <alternativeName>
            <fullName evidence="14">4-diphosphocytidyl-2C-methyl-D-erythritol synthase</fullName>
        </alternativeName>
        <alternativeName>
            <fullName evidence="14">MEP cytidylyltransferase</fullName>
            <shortName evidence="14">MCT</shortName>
        </alternativeName>
    </domain>
    <domain>
        <recommendedName>
            <fullName evidence="14">2-C-methyl-D-erythritol 2,4-cyclodiphosphate synthase</fullName>
            <shortName evidence="14">MECDP-synthase</shortName>
            <shortName evidence="14">MECPP-synthase</shortName>
            <shortName evidence="14">MECPS</shortName>
            <ecNumber evidence="14">4.6.1.12</ecNumber>
        </recommendedName>
    </domain>
</protein>
<dbReference type="InterPro" id="IPR018294">
    <property type="entry name" value="ISPD_synthase_CS"/>
</dbReference>
<dbReference type="EC" id="4.6.1.12" evidence="14"/>
<comment type="catalytic activity">
    <reaction evidence="2 14">
        <text>2-C-methyl-D-erythritol 4-phosphate + CTP + H(+) = 4-CDP-2-C-methyl-D-erythritol + diphosphate</text>
        <dbReference type="Rhea" id="RHEA:13429"/>
        <dbReference type="ChEBI" id="CHEBI:15378"/>
        <dbReference type="ChEBI" id="CHEBI:33019"/>
        <dbReference type="ChEBI" id="CHEBI:37563"/>
        <dbReference type="ChEBI" id="CHEBI:57823"/>
        <dbReference type="ChEBI" id="CHEBI:58262"/>
        <dbReference type="EC" id="2.7.7.60"/>
    </reaction>
</comment>
<comment type="similarity">
    <text evidence="14">In the N-terminal section; belongs to the IspD/TarI cytidylyltransferase family. IspD subfamily.</text>
</comment>
<dbReference type="Gene3D" id="3.90.550.10">
    <property type="entry name" value="Spore Coat Polysaccharide Biosynthesis Protein SpsA, Chain A"/>
    <property type="match status" value="1"/>
</dbReference>
<comment type="caution">
    <text evidence="14">Lacks conserved residue(s) required for the propagation of feature annotation.</text>
</comment>
<dbReference type="EMBL" id="VFPN01000002">
    <property type="protein sequence ID" value="TQM63354.1"/>
    <property type="molecule type" value="Genomic_DNA"/>
</dbReference>
<feature type="domain" description="2-C-methyl-D-erythritol 2,4-cyclodiphosphate synthase" evidence="15">
    <location>
        <begin position="247"/>
        <end position="397"/>
    </location>
</feature>
<evidence type="ECO:0000256" key="5">
    <source>
        <dbReference type="ARBA" id="ARBA00004787"/>
    </source>
</evidence>
<comment type="similarity">
    <text evidence="7">Belongs to the IspD/TarI cytidylyltransferase family. IspD subfamily.</text>
</comment>
<keyword evidence="12 14" id="KW-0456">Lyase</keyword>
<dbReference type="HAMAP" id="MF_01520">
    <property type="entry name" value="IspDF"/>
    <property type="match status" value="1"/>
</dbReference>
<dbReference type="GO" id="GO:0016114">
    <property type="term" value="P:terpenoid biosynthetic process"/>
    <property type="evidence" value="ECO:0007669"/>
    <property type="project" value="InterPro"/>
</dbReference>
<feature type="region of interest" description="2-C-methyl-D-erythritol 2,4-cyclodiphosphate synthase" evidence="14">
    <location>
        <begin position="248"/>
        <end position="400"/>
    </location>
</feature>
<dbReference type="HAMAP" id="MF_00108">
    <property type="entry name" value="IspD"/>
    <property type="match status" value="1"/>
</dbReference>
<evidence type="ECO:0000256" key="3">
    <source>
        <dbReference type="ARBA" id="ARBA00001968"/>
    </source>
</evidence>
<feature type="site" description="Positions MEP for the nucleophilic attack" evidence="14">
    <location>
        <position position="168"/>
    </location>
</feature>
<dbReference type="InterPro" id="IPR034683">
    <property type="entry name" value="IspD/TarI"/>
</dbReference>
<evidence type="ECO:0000256" key="1">
    <source>
        <dbReference type="ARBA" id="ARBA00000200"/>
    </source>
</evidence>
<dbReference type="InterPro" id="IPR020555">
    <property type="entry name" value="MECDP_synthase_CS"/>
</dbReference>
<dbReference type="PROSITE" id="PS01350">
    <property type="entry name" value="ISPF"/>
    <property type="match status" value="1"/>
</dbReference>
<dbReference type="Pfam" id="PF01128">
    <property type="entry name" value="IspD"/>
    <property type="match status" value="1"/>
</dbReference>
<evidence type="ECO:0000256" key="6">
    <source>
        <dbReference type="ARBA" id="ARBA00008480"/>
    </source>
</evidence>
<dbReference type="SUPFAM" id="SSF53448">
    <property type="entry name" value="Nucleotide-diphospho-sugar transferases"/>
    <property type="match status" value="1"/>
</dbReference>
<comment type="similarity">
    <text evidence="14">In the C-terminal section; belongs to the IspF family.</text>
</comment>
<evidence type="ECO:0000256" key="12">
    <source>
        <dbReference type="ARBA" id="ARBA00023239"/>
    </source>
</evidence>
<gene>
    <name evidence="14" type="primary">ispDF</name>
    <name evidence="16" type="ORF">FB466_1615</name>
</gene>
<dbReference type="NCBIfam" id="TIGR00151">
    <property type="entry name" value="ispF"/>
    <property type="match status" value="1"/>
</dbReference>
<dbReference type="EC" id="2.7.7.60" evidence="14"/>
<dbReference type="Proteomes" id="UP000318331">
    <property type="component" value="Unassembled WGS sequence"/>
</dbReference>
<comment type="catalytic activity">
    <reaction evidence="1 14">
        <text>4-CDP-2-C-methyl-D-erythritol 2-phosphate = 2-C-methyl-D-erythritol 2,4-cyclic diphosphate + CMP</text>
        <dbReference type="Rhea" id="RHEA:23864"/>
        <dbReference type="ChEBI" id="CHEBI:57919"/>
        <dbReference type="ChEBI" id="CHEBI:58483"/>
        <dbReference type="ChEBI" id="CHEBI:60377"/>
        <dbReference type="EC" id="4.6.1.12"/>
    </reaction>
</comment>
<feature type="binding site" evidence="14">
    <location>
        <position position="382"/>
    </location>
    <ligand>
        <name>4-CDP-2-C-methyl-D-erythritol 2-phosphate</name>
        <dbReference type="ChEBI" id="CHEBI:57919"/>
    </ligand>
</feature>
<feature type="binding site" evidence="14">
    <location>
        <position position="288"/>
    </location>
    <ligand>
        <name>a divalent metal cation</name>
        <dbReference type="ChEBI" id="CHEBI:60240"/>
    </ligand>
</feature>
<dbReference type="PANTHER" id="PTHR43181">
    <property type="entry name" value="2-C-METHYL-D-ERYTHRITOL 2,4-CYCLODIPHOSPHATE SYNTHASE, CHLOROPLASTIC"/>
    <property type="match status" value="1"/>
</dbReference>
<sequence length="400" mass="41272">MSTPTEVSRPAVAAIVVAAGSGTRLGAGHPKAFVPLAGRTILDWALVALVRSGPIDQIIVVAPADCVGGLRASVQDVVRDEGCSASVVIVVGGSTRFDSVRRGLAVVADTIDIVLVHDAARVAVPAEVFRRVIAAVGAGSEGAIPVLPVVDTLNQVSAEGRVVVAVDRSALVAVQTPQGFPRRLLDDAYRRAGPDGDAFTDDASVMRHAGYTIMTVAGDQRSLKITTQPDLERVAGWLGEPGKATRMRVGTGTDVHAFDSGEPLWLAGLYWPGERGLSGHSDGDVVAHAIVDALLSAAGLGDIGSTFGTADPRFQNAHGEVFVREAVRLLTEVGFSVGNVSVQVIGLRPKIGPRRAEAEEVLGEMVGAPVSLSATTTDGLGFTGRGEGLCAIATALIYSV</sequence>
<feature type="region of interest" description="2-C-methyl-D-erythritol 4-phosphate cytidylyltransferase" evidence="14">
    <location>
        <begin position="1"/>
        <end position="247"/>
    </location>
</feature>
<keyword evidence="9 14" id="KW-0548">Nucleotidyltransferase</keyword>
<dbReference type="PANTHER" id="PTHR43181:SF1">
    <property type="entry name" value="2-C-METHYL-D-ERYTHRITOL 2,4-CYCLODIPHOSPHATE SYNTHASE, CHLOROPLASTIC"/>
    <property type="match status" value="1"/>
</dbReference>
<comment type="pathway">
    <text evidence="5 14">Isoprenoid biosynthesis; isopentenyl diphosphate biosynthesis via DXP pathway; isopentenyl diphosphate from 1-deoxy-D-xylulose 5-phosphate: step 2/6.</text>
</comment>
<feature type="binding site" evidence="14">
    <location>
        <position position="254"/>
    </location>
    <ligand>
        <name>a divalent metal cation</name>
        <dbReference type="ChEBI" id="CHEBI:60240"/>
    </ligand>
</feature>
<feature type="site" description="Transition state stabilizer" evidence="14">
    <location>
        <position position="31"/>
    </location>
</feature>
<comment type="pathway">
    <text evidence="4 14">Isoprenoid biosynthesis; isopentenyl diphosphate biosynthesis via DXP pathway; isopentenyl diphosphate from 1-deoxy-D-xylulose 5-phosphate: step 4/6.</text>
</comment>
<feature type="binding site" evidence="14">
    <location>
        <position position="256"/>
    </location>
    <ligand>
        <name>a divalent metal cation</name>
        <dbReference type="ChEBI" id="CHEBI:60240"/>
    </ligand>
</feature>
<evidence type="ECO:0000256" key="8">
    <source>
        <dbReference type="ARBA" id="ARBA00022679"/>
    </source>
</evidence>
<feature type="site" description="Transition state stabilizer" evidence="14">
    <location>
        <position position="280"/>
    </location>
</feature>
<dbReference type="NCBIfam" id="TIGR00453">
    <property type="entry name" value="ispD"/>
    <property type="match status" value="1"/>
</dbReference>
<feature type="binding site" evidence="14">
    <location>
        <begin position="375"/>
        <end position="378"/>
    </location>
    <ligand>
        <name>4-CDP-2-C-methyl-D-erythritol 2-phosphate</name>
        <dbReference type="ChEBI" id="CHEBI:57919"/>
    </ligand>
</feature>
<dbReference type="GO" id="GO:0050518">
    <property type="term" value="F:2-C-methyl-D-erythritol 4-phosphate cytidylyltransferase activity"/>
    <property type="evidence" value="ECO:0007669"/>
    <property type="project" value="UniProtKB-UniRule"/>
</dbReference>
<dbReference type="InterPro" id="IPR003526">
    <property type="entry name" value="MECDP_synthase"/>
</dbReference>
<dbReference type="Gene3D" id="3.30.1330.50">
    <property type="entry name" value="2-C-methyl-D-erythritol 2,4-cyclodiphosphate synthase"/>
    <property type="match status" value="1"/>
</dbReference>
<feature type="binding site" evidence="14">
    <location>
        <begin position="254"/>
        <end position="256"/>
    </location>
    <ligand>
        <name>4-CDP-2-C-methyl-D-erythritol 2-phosphate</name>
        <dbReference type="ChEBI" id="CHEBI:57919"/>
    </ligand>
</feature>
<comment type="function">
    <text evidence="14">Bifunctional enzyme that catalyzes the formation of 4-diphosphocytidyl-2-C-methyl-D-erythritol from CTP and 2-C-methyl-D-erythritol 4-phosphate (MEP) (IspD), and catalyzes the conversion of 4-diphosphocytidyl-2-C-methyl-D-erythritol 2-phosphate (CDP-ME2P) to 2-C-methyl-D-erythritol 2,4-cyclodiphosphate (ME-CPP) with a corresponding release of cytidine 5-monophosphate (CMP) (IspF).</text>
</comment>
<dbReference type="SUPFAM" id="SSF69765">
    <property type="entry name" value="IpsF-like"/>
    <property type="match status" value="1"/>
</dbReference>
<keyword evidence="8 14" id="KW-0808">Transferase</keyword>
<dbReference type="Pfam" id="PF02542">
    <property type="entry name" value="YgbB"/>
    <property type="match status" value="1"/>
</dbReference>
<evidence type="ECO:0000256" key="9">
    <source>
        <dbReference type="ARBA" id="ARBA00022695"/>
    </source>
</evidence>
<organism evidence="16 17">
    <name type="scientific">Klugiella xanthotipulae</name>
    <dbReference type="NCBI Taxonomy" id="244735"/>
    <lineage>
        <taxon>Bacteria</taxon>
        <taxon>Bacillati</taxon>
        <taxon>Actinomycetota</taxon>
        <taxon>Actinomycetes</taxon>
        <taxon>Micrococcales</taxon>
        <taxon>Microbacteriaceae</taxon>
        <taxon>Klugiella</taxon>
    </lineage>
</organism>
<comment type="caution">
    <text evidence="16">The sequence shown here is derived from an EMBL/GenBank/DDBJ whole genome shotgun (WGS) entry which is preliminary data.</text>
</comment>
<dbReference type="UniPathway" id="UPA00056">
    <property type="reaction ID" value="UER00093"/>
</dbReference>
<dbReference type="PROSITE" id="PS01295">
    <property type="entry name" value="ISPD"/>
    <property type="match status" value="1"/>
</dbReference>
<dbReference type="FunFam" id="3.30.1330.50:FF:000003">
    <property type="entry name" value="2-C-methyl-D-erythritol 2,4-cyclodiphosphate synthase"/>
    <property type="match status" value="1"/>
</dbReference>
<dbReference type="AlphaFoldDB" id="A0A543HYC1"/>
<feature type="binding site" evidence="14">
    <location>
        <position position="385"/>
    </location>
    <ligand>
        <name>4-CDP-2-C-methyl-D-erythritol 2-phosphate</name>
        <dbReference type="ChEBI" id="CHEBI:57919"/>
    </ligand>
</feature>
<reference evidence="16 17" key="1">
    <citation type="submission" date="2019-06" db="EMBL/GenBank/DDBJ databases">
        <title>Sequencing the genomes of 1000 actinobacteria strains.</title>
        <authorList>
            <person name="Klenk H.-P."/>
        </authorList>
    </citation>
    <scope>NUCLEOTIDE SEQUENCE [LARGE SCALE GENOMIC DNA]</scope>
    <source>
        <strain evidence="16 17">DSM 18031</strain>
    </source>
</reference>
<evidence type="ECO:0000256" key="14">
    <source>
        <dbReference type="HAMAP-Rule" id="MF_01520"/>
    </source>
</evidence>